<dbReference type="SUPFAM" id="SSF53955">
    <property type="entry name" value="Lysozyme-like"/>
    <property type="match status" value="1"/>
</dbReference>
<reference evidence="2 3" key="1">
    <citation type="submission" date="2013-08" db="EMBL/GenBank/DDBJ databases">
        <authorList>
            <person name="Huang J."/>
            <person name="Wang G."/>
        </authorList>
    </citation>
    <scope>NUCLEOTIDE SEQUENCE [LARGE SCALE GENOMIC DNA]</scope>
    <source>
        <strain evidence="2 3">JSM 076056</strain>
    </source>
</reference>
<comment type="caution">
    <text evidence="2">The sequence shown here is derived from an EMBL/GenBank/DDBJ whole genome shotgun (WGS) entry which is preliminary data.</text>
</comment>
<dbReference type="RefSeq" id="WP_026800888.1">
    <property type="nucleotide sequence ID" value="NZ_AULI01000011.1"/>
</dbReference>
<gene>
    <name evidence="2" type="ORF">N781_05500</name>
</gene>
<organism evidence="2 3">
    <name type="scientific">Pontibacillus halophilus JSM 076056 = DSM 19796</name>
    <dbReference type="NCBI Taxonomy" id="1385510"/>
    <lineage>
        <taxon>Bacteria</taxon>
        <taxon>Bacillati</taxon>
        <taxon>Bacillota</taxon>
        <taxon>Bacilli</taxon>
        <taxon>Bacillales</taxon>
        <taxon>Bacillaceae</taxon>
        <taxon>Pontibacillus</taxon>
    </lineage>
</organism>
<dbReference type="STRING" id="1385510.GCA_000425205_02558"/>
<proteinExistence type="predicted"/>
<feature type="domain" description="CwlT-like lysozyme" evidence="1">
    <location>
        <begin position="54"/>
        <end position="205"/>
    </location>
</feature>
<evidence type="ECO:0000259" key="1">
    <source>
        <dbReference type="Pfam" id="PF13702"/>
    </source>
</evidence>
<dbReference type="InterPro" id="IPR047194">
    <property type="entry name" value="CwlT-like_lysozyme"/>
</dbReference>
<dbReference type="EMBL" id="AVPE01000011">
    <property type="protein sequence ID" value="KGX91142.1"/>
    <property type="molecule type" value="Genomic_DNA"/>
</dbReference>
<dbReference type="Gene3D" id="1.10.530.10">
    <property type="match status" value="1"/>
</dbReference>
<dbReference type="AlphaFoldDB" id="A0A0A5I5N7"/>
<sequence>MSNGKNGKGLLFGLIVLPLFIIAVVFLATTIENTRDVNVSIETSVQPEEAQLSPQVKRYEDEVRRYAAEEGIEAYTDVILALMMQESGGRGDDPMQASESHCGEVGCIEDPETSIKQGVSYFAYTLERAGGDVKLALQSYNFGAGFIDYVKENGGAYTQQLAIDFSAKKYEELKDTGIYSCIREEAEQYDACYGDIYYVDAVLDYYDEEI</sequence>
<evidence type="ECO:0000313" key="2">
    <source>
        <dbReference type="EMBL" id="KGX91142.1"/>
    </source>
</evidence>
<accession>A0A0A5I5N7</accession>
<evidence type="ECO:0000313" key="3">
    <source>
        <dbReference type="Proteomes" id="UP000030528"/>
    </source>
</evidence>
<name>A0A0A5I5N7_9BACI</name>
<dbReference type="CDD" id="cd16891">
    <property type="entry name" value="CwlT-like"/>
    <property type="match status" value="1"/>
</dbReference>
<dbReference type="eggNOG" id="COG0741">
    <property type="taxonomic scope" value="Bacteria"/>
</dbReference>
<dbReference type="Pfam" id="PF13702">
    <property type="entry name" value="Lysozyme_like"/>
    <property type="match status" value="1"/>
</dbReference>
<protein>
    <recommendedName>
        <fullName evidence="1">CwlT-like lysozyme domain-containing protein</fullName>
    </recommendedName>
</protein>
<dbReference type="OrthoDB" id="9813368at2"/>
<keyword evidence="3" id="KW-1185">Reference proteome</keyword>
<dbReference type="InterPro" id="IPR023346">
    <property type="entry name" value="Lysozyme-like_dom_sf"/>
</dbReference>
<dbReference type="Proteomes" id="UP000030528">
    <property type="component" value="Unassembled WGS sequence"/>
</dbReference>